<feature type="signal peptide" evidence="3">
    <location>
        <begin position="1"/>
        <end position="23"/>
    </location>
</feature>
<feature type="compositionally biased region" description="Basic and acidic residues" evidence="2">
    <location>
        <begin position="46"/>
        <end position="55"/>
    </location>
</feature>
<evidence type="ECO:0000256" key="1">
    <source>
        <dbReference type="SAM" id="Coils"/>
    </source>
</evidence>
<protein>
    <submittedName>
        <fullName evidence="4">Uncharacterized protein</fullName>
    </submittedName>
</protein>
<gene>
    <name evidence="4" type="ORF">CCMP2556_LOCUS18108</name>
</gene>
<keyword evidence="3" id="KW-0732">Signal</keyword>
<name>A0ABP0KXL8_9DINO</name>
<dbReference type="Proteomes" id="UP001642484">
    <property type="component" value="Unassembled WGS sequence"/>
</dbReference>
<evidence type="ECO:0000313" key="5">
    <source>
        <dbReference type="Proteomes" id="UP001642484"/>
    </source>
</evidence>
<organism evidence="4 5">
    <name type="scientific">Durusdinium trenchii</name>
    <dbReference type="NCBI Taxonomy" id="1381693"/>
    <lineage>
        <taxon>Eukaryota</taxon>
        <taxon>Sar</taxon>
        <taxon>Alveolata</taxon>
        <taxon>Dinophyceae</taxon>
        <taxon>Suessiales</taxon>
        <taxon>Symbiodiniaceae</taxon>
        <taxon>Durusdinium</taxon>
    </lineage>
</organism>
<proteinExistence type="predicted"/>
<feature type="compositionally biased region" description="Basic and acidic residues" evidence="2">
    <location>
        <begin position="287"/>
        <end position="303"/>
    </location>
</feature>
<keyword evidence="5" id="KW-1185">Reference proteome</keyword>
<feature type="chain" id="PRO_5046609850" evidence="3">
    <location>
        <begin position="24"/>
        <end position="310"/>
    </location>
</feature>
<sequence>MGARVWSRISFFVLLFVHDLAKGAPLAQASSEGQSEERKKRSRSKNRQDKGKEEANYDPLRPFGVKGGKEAKEEEVPWQNTTPARRITARRADEPTAAEADSYAVKDNTKVMAQLETIRSALGDNPAEEVLAALESLDSSVRKDAGKPAVSEDQALSATLEKAKQKLLDLDAAWKSFQHMASQRIKEQKDSYLAQRVEAVQVYQQRVQKLQEAERDLKSRTAEAGALSLEDDIDDADLQAMLQVAAGGEADFIDVDAMQEETVEQNAFTLNLKPFGRFKPNTTSPKRKIEETGKDAEKEEGPPKSKGPKK</sequence>
<keyword evidence="1" id="KW-0175">Coiled coil</keyword>
<evidence type="ECO:0000256" key="2">
    <source>
        <dbReference type="SAM" id="MobiDB-lite"/>
    </source>
</evidence>
<feature type="coiled-coil region" evidence="1">
    <location>
        <begin position="200"/>
        <end position="230"/>
    </location>
</feature>
<feature type="region of interest" description="Disordered" evidence="2">
    <location>
        <begin position="25"/>
        <end position="99"/>
    </location>
</feature>
<accession>A0ABP0KXL8</accession>
<evidence type="ECO:0000256" key="3">
    <source>
        <dbReference type="SAM" id="SignalP"/>
    </source>
</evidence>
<reference evidence="4 5" key="1">
    <citation type="submission" date="2024-02" db="EMBL/GenBank/DDBJ databases">
        <authorList>
            <person name="Chen Y."/>
            <person name="Shah S."/>
            <person name="Dougan E. K."/>
            <person name="Thang M."/>
            <person name="Chan C."/>
        </authorList>
    </citation>
    <scope>NUCLEOTIDE SEQUENCE [LARGE SCALE GENOMIC DNA]</scope>
</reference>
<evidence type="ECO:0000313" key="4">
    <source>
        <dbReference type="EMBL" id="CAK9030978.1"/>
    </source>
</evidence>
<comment type="caution">
    <text evidence="4">The sequence shown here is derived from an EMBL/GenBank/DDBJ whole genome shotgun (WGS) entry which is preliminary data.</text>
</comment>
<dbReference type="EMBL" id="CAXAMN010010158">
    <property type="protein sequence ID" value="CAK9030978.1"/>
    <property type="molecule type" value="Genomic_DNA"/>
</dbReference>
<feature type="region of interest" description="Disordered" evidence="2">
    <location>
        <begin position="274"/>
        <end position="310"/>
    </location>
</feature>